<dbReference type="Gene3D" id="1.10.533.10">
    <property type="entry name" value="Death Domain, Fas"/>
    <property type="match status" value="1"/>
</dbReference>
<protein>
    <recommendedName>
        <fullName evidence="1">Death domain-containing protein</fullName>
    </recommendedName>
</protein>
<dbReference type="AlphaFoldDB" id="A0AAV1Z7J4"/>
<dbReference type="SMART" id="SM00005">
    <property type="entry name" value="DEATH"/>
    <property type="match status" value="1"/>
</dbReference>
<dbReference type="GO" id="GO:0000445">
    <property type="term" value="C:THO complex part of transcription export complex"/>
    <property type="evidence" value="ECO:0007669"/>
    <property type="project" value="TreeGrafter"/>
</dbReference>
<feature type="domain" description="Death" evidence="1">
    <location>
        <begin position="559"/>
        <end position="623"/>
    </location>
</feature>
<dbReference type="Pfam" id="PF11957">
    <property type="entry name" value="efThoc1"/>
    <property type="match status" value="1"/>
</dbReference>
<dbReference type="SUPFAM" id="SSF47986">
    <property type="entry name" value="DEATH domain"/>
    <property type="match status" value="1"/>
</dbReference>
<name>A0AAV1Z7J4_9ARAC</name>
<dbReference type="Pfam" id="PF00531">
    <property type="entry name" value="Death"/>
    <property type="match status" value="1"/>
</dbReference>
<organism evidence="2 3">
    <name type="scientific">Larinioides sclopetarius</name>
    <dbReference type="NCBI Taxonomy" id="280406"/>
    <lineage>
        <taxon>Eukaryota</taxon>
        <taxon>Metazoa</taxon>
        <taxon>Ecdysozoa</taxon>
        <taxon>Arthropoda</taxon>
        <taxon>Chelicerata</taxon>
        <taxon>Arachnida</taxon>
        <taxon>Araneae</taxon>
        <taxon>Araneomorphae</taxon>
        <taxon>Entelegynae</taxon>
        <taxon>Araneoidea</taxon>
        <taxon>Araneidae</taxon>
        <taxon>Larinioides</taxon>
    </lineage>
</organism>
<dbReference type="PROSITE" id="PS50017">
    <property type="entry name" value="DEATH_DOMAIN"/>
    <property type="match status" value="1"/>
</dbReference>
<dbReference type="Proteomes" id="UP001497382">
    <property type="component" value="Unassembled WGS sequence"/>
</dbReference>
<dbReference type="GO" id="GO:0007165">
    <property type="term" value="P:signal transduction"/>
    <property type="evidence" value="ECO:0007669"/>
    <property type="project" value="InterPro"/>
</dbReference>
<dbReference type="EMBL" id="CAXIEN010000027">
    <property type="protein sequence ID" value="CAL1267341.1"/>
    <property type="molecule type" value="Genomic_DNA"/>
</dbReference>
<dbReference type="CDD" id="cd01670">
    <property type="entry name" value="Death"/>
    <property type="match status" value="1"/>
</dbReference>
<proteinExistence type="predicted"/>
<dbReference type="InterPro" id="IPR021861">
    <property type="entry name" value="THO_THOC1"/>
</dbReference>
<dbReference type="InterPro" id="IPR000488">
    <property type="entry name" value="Death_dom"/>
</dbReference>
<evidence type="ECO:0000313" key="2">
    <source>
        <dbReference type="EMBL" id="CAL1267341.1"/>
    </source>
</evidence>
<evidence type="ECO:0000259" key="1">
    <source>
        <dbReference type="PROSITE" id="PS50017"/>
    </source>
</evidence>
<dbReference type="PANTHER" id="PTHR13265:SF0">
    <property type="entry name" value="HPR1"/>
    <property type="match status" value="1"/>
</dbReference>
<dbReference type="InterPro" id="IPR011029">
    <property type="entry name" value="DEATH-like_dom_sf"/>
</dbReference>
<sequence length="637" mass="73237">MPSYRALKVDLSAKFKDSVQKDNFLEFLKTSKTILSSWKENDFKNIIELTIREVLLDLIKNGADSTLLERVFQFSIDAALQDAAAGNVPVLVIGDMFESSTISECEKYFSFVESRVDTFKKDIFFKVCKNHLLRSCNDLLKRLSRSQNTVFCGRILMFLAHIFPLSERSGLNIISEFNLENTTAYSTNEDLFNDLASEKGDVTEEGEISTQNQSSFVVDKNLYQKFWSLQDYFRSPNTCYNKMQWRQFTSCTSDVLTVFGSFKSDDANSSKWKQAKLPSPNGSCVYFAKYLTSPKLLELELSDSHFRRYVLVQFLILFQYLSLPVKFKLESFVLTEEQQNWVKETTKSIYKLLEETPPNGETFANDVQKILQREEYWNAWKNEGCPDFKPLSDKAEVEKKLKKRPFEDIHTYPNKKLSHEVTKIWNTKPNNWEACRSAKRNFVPSLESYFGIASKAEGGQVVQRRDTTDSKYSWKALRLLCMKSPYIFTANTAPAKSVSEYLETIVQKVAKEKPQTHQDNMTVETAVAEDEAMEDTNEDFFPASEEDSKDEMKKENVLTKALIQTISGKLQDNWKTLAVKLGFQDDEIEYYETFPDAKAQTEQMLTVWMERDGTLSTFTKILQTAGLLSGVLSLITS</sequence>
<accession>A0AAV1Z7J4</accession>
<reference evidence="2 3" key="1">
    <citation type="submission" date="2024-04" db="EMBL/GenBank/DDBJ databases">
        <authorList>
            <person name="Rising A."/>
            <person name="Reimegard J."/>
            <person name="Sonavane S."/>
            <person name="Akerstrom W."/>
            <person name="Nylinder S."/>
            <person name="Hedman E."/>
            <person name="Kallberg Y."/>
        </authorList>
    </citation>
    <scope>NUCLEOTIDE SEQUENCE [LARGE SCALE GENOMIC DNA]</scope>
</reference>
<comment type="caution">
    <text evidence="2">The sequence shown here is derived from an EMBL/GenBank/DDBJ whole genome shotgun (WGS) entry which is preliminary data.</text>
</comment>
<keyword evidence="3" id="KW-1185">Reference proteome</keyword>
<dbReference type="GO" id="GO:0006406">
    <property type="term" value="P:mRNA export from nucleus"/>
    <property type="evidence" value="ECO:0007669"/>
    <property type="project" value="TreeGrafter"/>
</dbReference>
<gene>
    <name evidence="2" type="ORF">LARSCL_LOCUS3610</name>
</gene>
<evidence type="ECO:0000313" key="3">
    <source>
        <dbReference type="Proteomes" id="UP001497382"/>
    </source>
</evidence>
<dbReference type="PANTHER" id="PTHR13265">
    <property type="entry name" value="THO COMPLEX SUBUNIT 1"/>
    <property type="match status" value="1"/>
</dbReference>